<keyword evidence="2" id="KW-0067">ATP-binding</keyword>
<evidence type="ECO:0000313" key="3">
    <source>
        <dbReference type="EMBL" id="GHD39215.1"/>
    </source>
</evidence>
<comment type="caution">
    <text evidence="3">The sequence shown here is derived from an EMBL/GenBank/DDBJ whole genome shotgun (WGS) entry which is preliminary data.</text>
</comment>
<dbReference type="InterPro" id="IPR005654">
    <property type="entry name" value="ATPase_AFG1-like"/>
</dbReference>
<evidence type="ECO:0000256" key="1">
    <source>
        <dbReference type="ARBA" id="ARBA00022741"/>
    </source>
</evidence>
<evidence type="ECO:0000256" key="2">
    <source>
        <dbReference type="ARBA" id="ARBA00022840"/>
    </source>
</evidence>
<sequence length="383" mass="42091">MAAAEAETPAPAGGPLARYRARVASGELKGDPEQEAASARLDDLARAVDGWQARSASAGGWLSKLGLRRSREAAAPTGLYLFGPVGRGKSMLMDLFFEAAPVAAKRRVHFHEFMQEVHGLIHRFRQAGGAGDSPILQAAASVADQVSLLCFDEMEVRDIADAMILARLFTALFERGVVVVTTSNRPPDDLYKGGLHRDRFLPFIELLKERLDVVDLGDGTDYRRDRLVGETLFFTPADAAARAALDRLFAELTGGAEPEPDSVVVHGRELEVAHAAKGVARFGFEELCARPLGPADFLALARRYRAVLIDDVPLMTDAIRDRARRFMLLIDSLYERRVTLVCSAAAEAEKLYAGSDWGFEFDRTVSRLMEMRSADYFAEPHRP</sequence>
<dbReference type="AlphaFoldDB" id="A0A918XNB3"/>
<dbReference type="GO" id="GO:0016887">
    <property type="term" value="F:ATP hydrolysis activity"/>
    <property type="evidence" value="ECO:0007669"/>
    <property type="project" value="InterPro"/>
</dbReference>
<dbReference type="SUPFAM" id="SSF52540">
    <property type="entry name" value="P-loop containing nucleoside triphosphate hydrolases"/>
    <property type="match status" value="1"/>
</dbReference>
<dbReference type="Gene3D" id="3.40.50.300">
    <property type="entry name" value="P-loop containing nucleotide triphosphate hydrolases"/>
    <property type="match status" value="1"/>
</dbReference>
<dbReference type="PANTHER" id="PTHR12169">
    <property type="entry name" value="ATPASE N2B"/>
    <property type="match status" value="1"/>
</dbReference>
<dbReference type="Proteomes" id="UP000630353">
    <property type="component" value="Unassembled WGS sequence"/>
</dbReference>
<organism evidence="3 4">
    <name type="scientific">Thalassobaculum fulvum</name>
    <dbReference type="NCBI Taxonomy" id="1633335"/>
    <lineage>
        <taxon>Bacteria</taxon>
        <taxon>Pseudomonadati</taxon>
        <taxon>Pseudomonadota</taxon>
        <taxon>Alphaproteobacteria</taxon>
        <taxon>Rhodospirillales</taxon>
        <taxon>Thalassobaculaceae</taxon>
        <taxon>Thalassobaculum</taxon>
    </lineage>
</organism>
<keyword evidence="3" id="KW-0132">Cell division</keyword>
<dbReference type="GO" id="GO:0005737">
    <property type="term" value="C:cytoplasm"/>
    <property type="evidence" value="ECO:0007669"/>
    <property type="project" value="TreeGrafter"/>
</dbReference>
<dbReference type="NCBIfam" id="NF040713">
    <property type="entry name" value="ZapE"/>
    <property type="match status" value="1"/>
</dbReference>
<reference evidence="3" key="2">
    <citation type="submission" date="2020-09" db="EMBL/GenBank/DDBJ databases">
        <authorList>
            <person name="Sun Q."/>
            <person name="Kim S."/>
        </authorList>
    </citation>
    <scope>NUCLEOTIDE SEQUENCE</scope>
    <source>
        <strain evidence="3">KCTC 42651</strain>
    </source>
</reference>
<dbReference type="InterPro" id="IPR027417">
    <property type="entry name" value="P-loop_NTPase"/>
</dbReference>
<keyword evidence="1" id="KW-0547">Nucleotide-binding</keyword>
<dbReference type="RefSeq" id="WP_189986933.1">
    <property type="nucleotide sequence ID" value="NZ_BMZS01000001.1"/>
</dbReference>
<proteinExistence type="predicted"/>
<protein>
    <submittedName>
        <fullName evidence="3">Cell division protein ZapE</fullName>
    </submittedName>
</protein>
<dbReference type="Pfam" id="PF03969">
    <property type="entry name" value="AFG1_ATPase"/>
    <property type="match status" value="1"/>
</dbReference>
<keyword evidence="4" id="KW-1185">Reference proteome</keyword>
<name>A0A918XNB3_9PROT</name>
<evidence type="ECO:0000313" key="4">
    <source>
        <dbReference type="Proteomes" id="UP000630353"/>
    </source>
</evidence>
<keyword evidence="3" id="KW-0131">Cell cycle</keyword>
<dbReference type="PANTHER" id="PTHR12169:SF6">
    <property type="entry name" value="AFG1-LIKE ATPASE"/>
    <property type="match status" value="1"/>
</dbReference>
<dbReference type="GO" id="GO:0051301">
    <property type="term" value="P:cell division"/>
    <property type="evidence" value="ECO:0007669"/>
    <property type="project" value="UniProtKB-KW"/>
</dbReference>
<dbReference type="GO" id="GO:0005524">
    <property type="term" value="F:ATP binding"/>
    <property type="evidence" value="ECO:0007669"/>
    <property type="project" value="UniProtKB-KW"/>
</dbReference>
<reference evidence="3" key="1">
    <citation type="journal article" date="2014" name="Int. J. Syst. Evol. Microbiol.">
        <title>Complete genome sequence of Corynebacterium casei LMG S-19264T (=DSM 44701T), isolated from a smear-ripened cheese.</title>
        <authorList>
            <consortium name="US DOE Joint Genome Institute (JGI-PGF)"/>
            <person name="Walter F."/>
            <person name="Albersmeier A."/>
            <person name="Kalinowski J."/>
            <person name="Ruckert C."/>
        </authorList>
    </citation>
    <scope>NUCLEOTIDE SEQUENCE</scope>
    <source>
        <strain evidence="3">KCTC 42651</strain>
    </source>
</reference>
<dbReference type="EMBL" id="BMZS01000001">
    <property type="protein sequence ID" value="GHD39215.1"/>
    <property type="molecule type" value="Genomic_DNA"/>
</dbReference>
<accession>A0A918XNB3</accession>
<gene>
    <name evidence="3" type="ORF">GCM10017083_00820</name>
</gene>